<evidence type="ECO:0000256" key="1">
    <source>
        <dbReference type="ARBA" id="ARBA00002247"/>
    </source>
</evidence>
<dbReference type="EMBL" id="CP073754">
    <property type="protein sequence ID" value="QWF71275.1"/>
    <property type="molecule type" value="Genomic_DNA"/>
</dbReference>
<accession>A0A975MNZ5</accession>
<evidence type="ECO:0000313" key="8">
    <source>
        <dbReference type="Proteomes" id="UP000676649"/>
    </source>
</evidence>
<dbReference type="HAMAP" id="MF_00529">
    <property type="entry name" value="NifW"/>
    <property type="match status" value="1"/>
</dbReference>
<gene>
    <name evidence="6" type="primary">nifW</name>
    <name evidence="7" type="ORF">KEF85_01925</name>
</gene>
<evidence type="ECO:0000256" key="5">
    <source>
        <dbReference type="ARBA" id="ARBA00023231"/>
    </source>
</evidence>
<name>A0A975MNZ5_9GAMM</name>
<dbReference type="KEGG" id="mpad:KEF85_01925"/>
<evidence type="ECO:0000256" key="2">
    <source>
        <dbReference type="ARBA" id="ARBA00008351"/>
    </source>
</evidence>
<comment type="similarity">
    <text evidence="2 6">Belongs to the NifW family.</text>
</comment>
<dbReference type="PIRSF" id="PIRSF005790">
    <property type="entry name" value="NifW"/>
    <property type="match status" value="1"/>
</dbReference>
<protein>
    <recommendedName>
        <fullName evidence="4 6">Nitrogenase-stabilizing/protective protein NifW</fullName>
    </recommendedName>
</protein>
<evidence type="ECO:0000256" key="6">
    <source>
        <dbReference type="HAMAP-Rule" id="MF_00529"/>
    </source>
</evidence>
<reference evidence="7" key="1">
    <citation type="submission" date="2021-04" db="EMBL/GenBank/DDBJ databases">
        <title>Draft genome sequence data of methanotrophic Methylovulum sp. strain S1L and Methylomonas sp. strain S2AM isolated from boreal lake water columns.</title>
        <authorList>
            <person name="Rissanen A.J."/>
            <person name="Mangayil R."/>
            <person name="Svenning M.M."/>
            <person name="Khanongnuch R."/>
        </authorList>
    </citation>
    <scope>NUCLEOTIDE SEQUENCE</scope>
    <source>
        <strain evidence="7">S2AM</strain>
    </source>
</reference>
<dbReference type="Pfam" id="PF03206">
    <property type="entry name" value="NifW"/>
    <property type="match status" value="1"/>
</dbReference>
<sequence>MSFEEEVEELESAEDFLHYFELEYDQTTVHVNRLHILQRFHDYLSKGGDLMPEDEDSKKQIYKQLLFRAYQDFVDSDAQTEKVFKVFKMGEPQTIFISLGDIQT</sequence>
<keyword evidence="8" id="KW-1185">Reference proteome</keyword>
<evidence type="ECO:0000313" key="7">
    <source>
        <dbReference type="EMBL" id="QWF71275.1"/>
    </source>
</evidence>
<dbReference type="InterPro" id="IPR004893">
    <property type="entry name" value="NifW"/>
</dbReference>
<comment type="function">
    <text evidence="1 6">May protect the nitrogenase Fe-Mo protein from oxidative damage.</text>
</comment>
<comment type="subunit">
    <text evidence="3 6">Homotrimer; associates with NifD.</text>
</comment>
<dbReference type="Proteomes" id="UP000676649">
    <property type="component" value="Chromosome"/>
</dbReference>
<evidence type="ECO:0000256" key="3">
    <source>
        <dbReference type="ARBA" id="ARBA00011284"/>
    </source>
</evidence>
<keyword evidence="5 6" id="KW-0535">Nitrogen fixation</keyword>
<dbReference type="RefSeq" id="WP_215583038.1">
    <property type="nucleotide sequence ID" value="NZ_CP073754.1"/>
</dbReference>
<evidence type="ECO:0000256" key="4">
    <source>
        <dbReference type="ARBA" id="ARBA00016274"/>
    </source>
</evidence>
<dbReference type="GO" id="GO:0009399">
    <property type="term" value="P:nitrogen fixation"/>
    <property type="evidence" value="ECO:0007669"/>
    <property type="project" value="UniProtKB-UniRule"/>
</dbReference>
<organism evidence="7 8">
    <name type="scientific">Methylomonas paludis</name>
    <dbReference type="NCBI Taxonomy" id="1173101"/>
    <lineage>
        <taxon>Bacteria</taxon>
        <taxon>Pseudomonadati</taxon>
        <taxon>Pseudomonadota</taxon>
        <taxon>Gammaproteobacteria</taxon>
        <taxon>Methylococcales</taxon>
        <taxon>Methylococcaceae</taxon>
        <taxon>Methylomonas</taxon>
    </lineage>
</organism>
<proteinExistence type="inferred from homology"/>
<dbReference type="AlphaFoldDB" id="A0A975MNZ5"/>